<comment type="caution">
    <text evidence="3">The sequence shown here is derived from an EMBL/GenBank/DDBJ whole genome shotgun (WGS) entry which is preliminary data.</text>
</comment>
<sequence>MATATKTSAKPKVVFRKGQEQPTVLSTVEQLISLFLEIDTNDDGSVSKEELLRFYASKGLDKSKVDEWMDRFDADSDGKITMEEFSRGLGLSLEDLKIEKKQLKNQRTNQQTELKMDGVEMLCTTMPVERQEEVVKKFKELVESTKGDENKMNDVNNQMKAFLDQKYGRIWQCVTLTGSYWMNFTHEPFMSIQFKYQDKYICLAWRTHRV</sequence>
<evidence type="ECO:0000256" key="1">
    <source>
        <dbReference type="ARBA" id="ARBA00022837"/>
    </source>
</evidence>
<protein>
    <submittedName>
        <fullName evidence="3">Tegumental calcium-binding EF-hand protein 3</fullName>
    </submittedName>
</protein>
<dbReference type="SUPFAM" id="SSF47473">
    <property type="entry name" value="EF-hand"/>
    <property type="match status" value="1"/>
</dbReference>
<dbReference type="InterPro" id="IPR002048">
    <property type="entry name" value="EF_hand_dom"/>
</dbReference>
<dbReference type="PROSITE" id="PS00018">
    <property type="entry name" value="EF_HAND_1"/>
    <property type="match status" value="1"/>
</dbReference>
<dbReference type="Pfam" id="PF13499">
    <property type="entry name" value="EF-hand_7"/>
    <property type="match status" value="1"/>
</dbReference>
<dbReference type="AlphaFoldDB" id="A0A8E0VJE2"/>
<dbReference type="SMART" id="SM00054">
    <property type="entry name" value="EFh"/>
    <property type="match status" value="2"/>
</dbReference>
<dbReference type="GO" id="GO:0005509">
    <property type="term" value="F:calcium ion binding"/>
    <property type="evidence" value="ECO:0007669"/>
    <property type="project" value="InterPro"/>
</dbReference>
<dbReference type="Pfam" id="PF01221">
    <property type="entry name" value="Dynein_light"/>
    <property type="match status" value="1"/>
</dbReference>
<dbReference type="EMBL" id="LUCM01007975">
    <property type="protein sequence ID" value="KAA0189127.1"/>
    <property type="molecule type" value="Genomic_DNA"/>
</dbReference>
<dbReference type="PROSITE" id="PS50222">
    <property type="entry name" value="EF_HAND_2"/>
    <property type="match status" value="1"/>
</dbReference>
<dbReference type="OrthoDB" id="186625at2759"/>
<feature type="domain" description="EF-hand" evidence="2">
    <location>
        <begin position="60"/>
        <end position="95"/>
    </location>
</feature>
<dbReference type="InterPro" id="IPR037177">
    <property type="entry name" value="DLC_sf"/>
</dbReference>
<gene>
    <name evidence="3" type="ORF">FBUS_07210</name>
</gene>
<evidence type="ECO:0000313" key="3">
    <source>
        <dbReference type="EMBL" id="KAA0189127.1"/>
    </source>
</evidence>
<evidence type="ECO:0000259" key="2">
    <source>
        <dbReference type="PROSITE" id="PS50222"/>
    </source>
</evidence>
<name>A0A8E0VJE2_9TREM</name>
<dbReference type="InterPro" id="IPR011992">
    <property type="entry name" value="EF-hand-dom_pair"/>
</dbReference>
<dbReference type="Gene3D" id="3.30.740.10">
    <property type="entry name" value="Protein Inhibitor Of Neuronal Nitric Oxide Synthase"/>
    <property type="match status" value="1"/>
</dbReference>
<evidence type="ECO:0000313" key="4">
    <source>
        <dbReference type="Proteomes" id="UP000728185"/>
    </source>
</evidence>
<dbReference type="Proteomes" id="UP000728185">
    <property type="component" value="Unassembled WGS sequence"/>
</dbReference>
<dbReference type="InterPro" id="IPR001372">
    <property type="entry name" value="Dynein_light_chain_typ-1/2"/>
</dbReference>
<dbReference type="GO" id="GO:0007017">
    <property type="term" value="P:microtubule-based process"/>
    <property type="evidence" value="ECO:0007669"/>
    <property type="project" value="InterPro"/>
</dbReference>
<organism evidence="3 4">
    <name type="scientific">Fasciolopsis buskii</name>
    <dbReference type="NCBI Taxonomy" id="27845"/>
    <lineage>
        <taxon>Eukaryota</taxon>
        <taxon>Metazoa</taxon>
        <taxon>Spiralia</taxon>
        <taxon>Lophotrochozoa</taxon>
        <taxon>Platyhelminthes</taxon>
        <taxon>Trematoda</taxon>
        <taxon>Digenea</taxon>
        <taxon>Plagiorchiida</taxon>
        <taxon>Echinostomata</taxon>
        <taxon>Echinostomatoidea</taxon>
        <taxon>Fasciolidae</taxon>
        <taxon>Fasciolopsis</taxon>
    </lineage>
</organism>
<dbReference type="CDD" id="cd21454">
    <property type="entry name" value="DLC-like_TAL"/>
    <property type="match status" value="1"/>
</dbReference>
<reference evidence="3" key="1">
    <citation type="submission" date="2019-05" db="EMBL/GenBank/DDBJ databases">
        <title>Annotation for the trematode Fasciolopsis buski.</title>
        <authorList>
            <person name="Choi Y.-J."/>
        </authorList>
    </citation>
    <scope>NUCLEOTIDE SEQUENCE</scope>
    <source>
        <strain evidence="3">HT</strain>
        <tissue evidence="3">Whole worm</tissue>
    </source>
</reference>
<dbReference type="SMART" id="SM01375">
    <property type="entry name" value="Dynein_light"/>
    <property type="match status" value="1"/>
</dbReference>
<accession>A0A8E0VJE2</accession>
<dbReference type="GO" id="GO:0030286">
    <property type="term" value="C:dynein complex"/>
    <property type="evidence" value="ECO:0007669"/>
    <property type="project" value="InterPro"/>
</dbReference>
<dbReference type="InterPro" id="IPR018247">
    <property type="entry name" value="EF_Hand_1_Ca_BS"/>
</dbReference>
<keyword evidence="1" id="KW-0106">Calcium</keyword>
<proteinExistence type="predicted"/>
<dbReference type="SUPFAM" id="SSF54648">
    <property type="entry name" value="DLC"/>
    <property type="match status" value="1"/>
</dbReference>
<dbReference type="Gene3D" id="1.10.238.10">
    <property type="entry name" value="EF-hand"/>
    <property type="match status" value="1"/>
</dbReference>
<keyword evidence="4" id="KW-1185">Reference proteome</keyword>
<dbReference type="CDD" id="cd00051">
    <property type="entry name" value="EFh"/>
    <property type="match status" value="1"/>
</dbReference>